<dbReference type="OrthoDB" id="3796187at2759"/>
<dbReference type="GeneID" id="63850286"/>
<evidence type="ECO:0000313" key="1">
    <source>
        <dbReference type="EMBL" id="KAF1848622.1"/>
    </source>
</evidence>
<sequence length="407" mass="46195">MANATRPFALLKLPNEILLQIALNLSGSVKQPDPQADLLSFALTCKQLAPLARESLCHAPILQSRKIHMLLKSLYTYPNLRTKTRSLTIETRESRGLQELPTPLPGLEPGLLWQSICEIHTLSIDKETQEWWIADLKATSFTFPGPLLCLLIALLPHLKELYLGGSSLCNFPLFRNMLPALDDINGLQIPFLLTQISNWDHPNLSCVMNMLSSRLTVLELPNDFRISTNANAWQVAEARGIPTYFPELRRLILPSNAVVSKPCQEIIPSKLESLVLTDARVPEIDAWLTSVARSKKQLFPCLRKVALYYRYKAPPAPQPFLQSIAAAGLDYSEYRPSCCLRIVDAFWHPWMYTADEIDASVQTMHDDFQKDLDRENAKHQLKVERERARLLDKCLLALRDLFSEDPM</sequence>
<dbReference type="RefSeq" id="XP_040791185.1">
    <property type="nucleotide sequence ID" value="XM_040933035.1"/>
</dbReference>
<dbReference type="AlphaFoldDB" id="A0A9P4GNW2"/>
<organism evidence="1 2">
    <name type="scientific">Cucurbitaria berberidis CBS 394.84</name>
    <dbReference type="NCBI Taxonomy" id="1168544"/>
    <lineage>
        <taxon>Eukaryota</taxon>
        <taxon>Fungi</taxon>
        <taxon>Dikarya</taxon>
        <taxon>Ascomycota</taxon>
        <taxon>Pezizomycotina</taxon>
        <taxon>Dothideomycetes</taxon>
        <taxon>Pleosporomycetidae</taxon>
        <taxon>Pleosporales</taxon>
        <taxon>Pleosporineae</taxon>
        <taxon>Cucurbitariaceae</taxon>
        <taxon>Cucurbitaria</taxon>
    </lineage>
</organism>
<proteinExistence type="predicted"/>
<evidence type="ECO:0008006" key="3">
    <source>
        <dbReference type="Google" id="ProtNLM"/>
    </source>
</evidence>
<accession>A0A9P4GNW2</accession>
<dbReference type="Proteomes" id="UP000800039">
    <property type="component" value="Unassembled WGS sequence"/>
</dbReference>
<evidence type="ECO:0000313" key="2">
    <source>
        <dbReference type="Proteomes" id="UP000800039"/>
    </source>
</evidence>
<keyword evidence="2" id="KW-1185">Reference proteome</keyword>
<comment type="caution">
    <text evidence="1">The sequence shown here is derived from an EMBL/GenBank/DDBJ whole genome shotgun (WGS) entry which is preliminary data.</text>
</comment>
<dbReference type="EMBL" id="ML976615">
    <property type="protein sequence ID" value="KAF1848622.1"/>
    <property type="molecule type" value="Genomic_DNA"/>
</dbReference>
<gene>
    <name evidence="1" type="ORF">K460DRAFT_364617</name>
</gene>
<reference evidence="1" key="1">
    <citation type="submission" date="2020-01" db="EMBL/GenBank/DDBJ databases">
        <authorList>
            <consortium name="DOE Joint Genome Institute"/>
            <person name="Haridas S."/>
            <person name="Albert R."/>
            <person name="Binder M."/>
            <person name="Bloem J."/>
            <person name="Labutti K."/>
            <person name="Salamov A."/>
            <person name="Andreopoulos B."/>
            <person name="Baker S.E."/>
            <person name="Barry K."/>
            <person name="Bills G."/>
            <person name="Bluhm B.H."/>
            <person name="Cannon C."/>
            <person name="Castanera R."/>
            <person name="Culley D.E."/>
            <person name="Daum C."/>
            <person name="Ezra D."/>
            <person name="Gonzalez J.B."/>
            <person name="Henrissat B."/>
            <person name="Kuo A."/>
            <person name="Liang C."/>
            <person name="Lipzen A."/>
            <person name="Lutzoni F."/>
            <person name="Magnuson J."/>
            <person name="Mondo S."/>
            <person name="Nolan M."/>
            <person name="Ohm R."/>
            <person name="Pangilinan J."/>
            <person name="Park H.-J."/>
            <person name="Ramirez L."/>
            <person name="Alfaro M."/>
            <person name="Sun H."/>
            <person name="Tritt A."/>
            <person name="Yoshinaga Y."/>
            <person name="Zwiers L.-H."/>
            <person name="Turgeon B.G."/>
            <person name="Goodwin S.B."/>
            <person name="Spatafora J.W."/>
            <person name="Crous P.W."/>
            <person name="Grigoriev I.V."/>
        </authorList>
    </citation>
    <scope>NUCLEOTIDE SEQUENCE</scope>
    <source>
        <strain evidence="1">CBS 394.84</strain>
    </source>
</reference>
<protein>
    <recommendedName>
        <fullName evidence="3">F-box domain-containing protein</fullName>
    </recommendedName>
</protein>
<name>A0A9P4GNW2_9PLEO</name>